<dbReference type="Proteomes" id="UP001240678">
    <property type="component" value="Unassembled WGS sequence"/>
</dbReference>
<accession>A0AAJ0E1E0</accession>
<proteinExistence type="predicted"/>
<organism evidence="2 3">
    <name type="scientific">Colletotrichum costaricense</name>
    <dbReference type="NCBI Taxonomy" id="1209916"/>
    <lineage>
        <taxon>Eukaryota</taxon>
        <taxon>Fungi</taxon>
        <taxon>Dikarya</taxon>
        <taxon>Ascomycota</taxon>
        <taxon>Pezizomycotina</taxon>
        <taxon>Sordariomycetes</taxon>
        <taxon>Hypocreomycetidae</taxon>
        <taxon>Glomerellales</taxon>
        <taxon>Glomerellaceae</taxon>
        <taxon>Colletotrichum</taxon>
        <taxon>Colletotrichum acutatum species complex</taxon>
    </lineage>
</organism>
<dbReference type="GeneID" id="85336884"/>
<dbReference type="EMBL" id="MOOE01000005">
    <property type="protein sequence ID" value="KAK1530053.1"/>
    <property type="molecule type" value="Genomic_DNA"/>
</dbReference>
<feature type="compositionally biased region" description="Low complexity" evidence="1">
    <location>
        <begin position="9"/>
        <end position="24"/>
    </location>
</feature>
<reference evidence="2 3" key="1">
    <citation type="submission" date="2016-10" db="EMBL/GenBank/DDBJ databases">
        <title>The genome sequence of Colletotrichum fioriniae PJ7.</title>
        <authorList>
            <person name="Baroncelli R."/>
        </authorList>
    </citation>
    <scope>NUCLEOTIDE SEQUENCE [LARGE SCALE GENOMIC DNA]</scope>
    <source>
        <strain evidence="2 3">IMI 309622</strain>
    </source>
</reference>
<gene>
    <name evidence="2" type="ORF">CCOS01_05156</name>
</gene>
<dbReference type="RefSeq" id="XP_060315109.1">
    <property type="nucleotide sequence ID" value="XM_060453337.1"/>
</dbReference>
<evidence type="ECO:0000256" key="1">
    <source>
        <dbReference type="SAM" id="MobiDB-lite"/>
    </source>
</evidence>
<evidence type="ECO:0000313" key="3">
    <source>
        <dbReference type="Proteomes" id="UP001240678"/>
    </source>
</evidence>
<dbReference type="AlphaFoldDB" id="A0AAJ0E1E0"/>
<keyword evidence="3" id="KW-1185">Reference proteome</keyword>
<sequence length="98" mass="10584">PSGQTGTRQQATPSRSSSSQQEHSPNQRRYLPCYGVPWVGTGKAGSHSGMSLRNRLNRARSVKTGKVGKSLHMDSHPPACRHSPAAFTRHLSLFSSSA</sequence>
<feature type="non-terminal residue" evidence="2">
    <location>
        <position position="1"/>
    </location>
</feature>
<name>A0AAJ0E1E0_9PEZI</name>
<feature type="region of interest" description="Disordered" evidence="1">
    <location>
        <begin position="1"/>
        <end position="83"/>
    </location>
</feature>
<evidence type="ECO:0000313" key="2">
    <source>
        <dbReference type="EMBL" id="KAK1530053.1"/>
    </source>
</evidence>
<comment type="caution">
    <text evidence="2">The sequence shown here is derived from an EMBL/GenBank/DDBJ whole genome shotgun (WGS) entry which is preliminary data.</text>
</comment>
<protein>
    <submittedName>
        <fullName evidence="2">Uncharacterized protein</fullName>
    </submittedName>
</protein>